<keyword evidence="4" id="KW-0406">Ion transport</keyword>
<sequence length="199" mass="22393">MSSLCSVPSYVKKLSDVFCNNTFDLQKNDITNALHFLHNILDVTHSSIYLSGGFLAIHAPKEVQKNVGELVIRHLSSNESKLNDAERQFLKEMKDFIALLVARKMLSFMSHFIQLTIDSFHKLANLRKATIFTARVISDDVKTHLIKNFSQMVCNNSIIPTFLIDDSMMGGFRIESNFLLIDKSIASKILAAKAQLAKS</sequence>
<dbReference type="AlphaFoldDB" id="A0A2U8BRR9"/>
<keyword evidence="3" id="KW-0375">Hydrogen ion transport</keyword>
<keyword evidence="8" id="KW-1185">Reference proteome</keyword>
<reference evidence="7 8" key="1">
    <citation type="journal article" date="2018" name="Genome Biol. Evol.">
        <title>The Genome Sequence of "Candidatus Fokinia solitaria": Insights on Reductive Evolution in Rickettsiales.</title>
        <authorList>
            <person name="Floriano A.M."/>
            <person name="Castelli M."/>
            <person name="Krenek S."/>
            <person name="Berendonk T.U."/>
            <person name="Bazzocchi C."/>
            <person name="Petroni G."/>
            <person name="Sassera D."/>
        </authorList>
    </citation>
    <scope>NUCLEOTIDE SEQUENCE [LARGE SCALE GENOMIC DNA]</scope>
    <source>
        <strain evidence="7">Rio ETE_ALG 3VII</strain>
    </source>
</reference>
<evidence type="ECO:0000313" key="7">
    <source>
        <dbReference type="EMBL" id="AWD33044.1"/>
    </source>
</evidence>
<dbReference type="GO" id="GO:0016020">
    <property type="term" value="C:membrane"/>
    <property type="evidence" value="ECO:0007669"/>
    <property type="project" value="UniProtKB-SubCell"/>
</dbReference>
<dbReference type="GO" id="GO:0046933">
    <property type="term" value="F:proton-transporting ATP synthase activity, rotational mechanism"/>
    <property type="evidence" value="ECO:0007669"/>
    <property type="project" value="InterPro"/>
</dbReference>
<keyword evidence="2" id="KW-0813">Transport</keyword>
<organism evidence="7 8">
    <name type="scientific">Candidatus Fokinia solitaria</name>
    <dbReference type="NCBI Taxonomy" id="1802984"/>
    <lineage>
        <taxon>Bacteria</taxon>
        <taxon>Pseudomonadati</taxon>
        <taxon>Pseudomonadota</taxon>
        <taxon>Alphaproteobacteria</taxon>
        <taxon>Rickettsiales</taxon>
        <taxon>Candidatus Midichloriaceae</taxon>
        <taxon>Candidatus Fokinia</taxon>
    </lineage>
</organism>
<dbReference type="Proteomes" id="UP000244519">
    <property type="component" value="Chromosome"/>
</dbReference>
<evidence type="ECO:0000256" key="6">
    <source>
        <dbReference type="ARBA" id="ARBA00023310"/>
    </source>
</evidence>
<name>A0A2U8BRR9_9RICK</name>
<dbReference type="KEGG" id="fso:Fsol_00240"/>
<gene>
    <name evidence="7" type="ORF">Fsol_00240</name>
</gene>
<evidence type="ECO:0000256" key="3">
    <source>
        <dbReference type="ARBA" id="ARBA00022781"/>
    </source>
</evidence>
<comment type="subcellular location">
    <subcellularLocation>
        <location evidence="1">Membrane</location>
    </subcellularLocation>
</comment>
<dbReference type="RefSeq" id="WP_108673086.1">
    <property type="nucleotide sequence ID" value="NZ_CP025989.1"/>
</dbReference>
<evidence type="ECO:0000256" key="2">
    <source>
        <dbReference type="ARBA" id="ARBA00022448"/>
    </source>
</evidence>
<dbReference type="InterPro" id="IPR000711">
    <property type="entry name" value="ATPase_OSCP/dsu"/>
</dbReference>
<proteinExistence type="predicted"/>
<keyword evidence="6" id="KW-0066">ATP synthesis</keyword>
<accession>A0A2U8BRR9</accession>
<dbReference type="Pfam" id="PF00213">
    <property type="entry name" value="OSCP"/>
    <property type="match status" value="1"/>
</dbReference>
<keyword evidence="5" id="KW-0472">Membrane</keyword>
<evidence type="ECO:0000256" key="5">
    <source>
        <dbReference type="ARBA" id="ARBA00023136"/>
    </source>
</evidence>
<protein>
    <submittedName>
        <fullName evidence="7">ATP synthase subunit delta</fullName>
    </submittedName>
</protein>
<evidence type="ECO:0000313" key="8">
    <source>
        <dbReference type="Proteomes" id="UP000244519"/>
    </source>
</evidence>
<dbReference type="EMBL" id="CP025989">
    <property type="protein sequence ID" value="AWD33044.1"/>
    <property type="molecule type" value="Genomic_DNA"/>
</dbReference>
<evidence type="ECO:0000256" key="1">
    <source>
        <dbReference type="ARBA" id="ARBA00004370"/>
    </source>
</evidence>
<evidence type="ECO:0000256" key="4">
    <source>
        <dbReference type="ARBA" id="ARBA00023065"/>
    </source>
</evidence>